<feature type="region of interest" description="Disordered" evidence="6">
    <location>
        <begin position="740"/>
        <end position="767"/>
    </location>
</feature>
<accession>A0A849VIG2</accession>
<feature type="transmembrane region" description="Helical" evidence="7">
    <location>
        <begin position="273"/>
        <end position="299"/>
    </location>
</feature>
<evidence type="ECO:0000256" key="1">
    <source>
        <dbReference type="ARBA" id="ARBA00004651"/>
    </source>
</evidence>
<evidence type="ECO:0000256" key="7">
    <source>
        <dbReference type="SAM" id="Phobius"/>
    </source>
</evidence>
<protein>
    <submittedName>
        <fullName evidence="9">ComEC/Rec2 family competence protein</fullName>
    </submittedName>
</protein>
<evidence type="ECO:0000256" key="3">
    <source>
        <dbReference type="ARBA" id="ARBA00022692"/>
    </source>
</evidence>
<feature type="transmembrane region" description="Helical" evidence="7">
    <location>
        <begin position="457"/>
        <end position="477"/>
    </location>
</feature>
<feature type="domain" description="ComEC/Rec2-related protein" evidence="8">
    <location>
        <begin position="249"/>
        <end position="536"/>
    </location>
</feature>
<dbReference type="RefSeq" id="WP_174207514.1">
    <property type="nucleotide sequence ID" value="NZ_JABUMX010000001.1"/>
</dbReference>
<keyword evidence="10" id="KW-1185">Reference proteome</keyword>
<keyword evidence="4 7" id="KW-1133">Transmembrane helix</keyword>
<sequence>MAIAMAATRRAFIKAPTLFSQEIECGTLFLFLPVCCGIGAIIYFGASAEPRLSAILFGLTLLVGLMQLAHSRPRTRLALAFAVAVVAGMVAGKLETMRADTRMLGSDITTRLTGRVVAMARDARGGWRVTLDIIATERPTLRYSPQRVIVSARSVPAGTKIGAGLQGLVHLRPQRGPVRPGNYDFAFNNYYKGIGANGFFLGKPRLAGVPADGALASRAWQAVANIRQQLTQRVLSRIKGEPGDIAASLITGQRDGIGEATNDAMRLSGLSHILSISGFHMALVAGIIVGSLRASMALFPGFAARYPMKKLAAFVALAGSGFYLLLSGADVAAQRSFVMLAVMLIAMMADRAAISMRNLAIGALITIALLPHEILGPSFQMSYSATGALIAYYGWRSRRKNRSNRTKGEGLLLRLPMMAASHVGAIAMTSLVAGTASSIFAAYHFNNTAPLGLVGNALALPVVSIFVMPFAVLAVLAMPFDLDWLPFAVMERGIEWVIAIAKMVGAHSPSGNFGSMAQTSLFFMTVGLVLLMLLRTRLRLVGFAVMALAIVPLRSARPPDIVIAEEGKLVALSAPDDTLTVNRATASRFTLDNWQQGYGAIQVLTPAKNGASPADGQFECADGVCLAREAGGLIVAYTDDPTKKSTACAEGDIVVLAFTGPTATCEPGDVLVITAQDLALRGSAEIRFGDNKVDPPSGLDAAAFAVEQLQARLQSAQTTYAVGSPQRPWNAYRVYSRTARNLAEQKPQRRAAKTKPPPDDQENPIRQ</sequence>
<dbReference type="Proteomes" id="UP000550508">
    <property type="component" value="Unassembled WGS sequence"/>
</dbReference>
<dbReference type="NCBIfam" id="TIGR00360">
    <property type="entry name" value="ComEC_N-term"/>
    <property type="match status" value="1"/>
</dbReference>
<dbReference type="PANTHER" id="PTHR30619">
    <property type="entry name" value="DNA INTERNALIZATION/COMPETENCE PROTEIN COMEC/REC2"/>
    <property type="match status" value="1"/>
</dbReference>
<dbReference type="InterPro" id="IPR052159">
    <property type="entry name" value="Competence_DNA_uptake"/>
</dbReference>
<name>A0A849VIG2_9HYPH</name>
<evidence type="ECO:0000256" key="2">
    <source>
        <dbReference type="ARBA" id="ARBA00022475"/>
    </source>
</evidence>
<keyword evidence="5 7" id="KW-0472">Membrane</keyword>
<evidence type="ECO:0000259" key="8">
    <source>
        <dbReference type="Pfam" id="PF03772"/>
    </source>
</evidence>
<evidence type="ECO:0000313" key="9">
    <source>
        <dbReference type="EMBL" id="NTS29628.1"/>
    </source>
</evidence>
<dbReference type="GO" id="GO:0005886">
    <property type="term" value="C:plasma membrane"/>
    <property type="evidence" value="ECO:0007669"/>
    <property type="project" value="UniProtKB-SubCell"/>
</dbReference>
<gene>
    <name evidence="9" type="ORF">HQ945_00025</name>
</gene>
<feature type="transmembrane region" description="Helical" evidence="7">
    <location>
        <begin position="354"/>
        <end position="372"/>
    </location>
</feature>
<evidence type="ECO:0000256" key="5">
    <source>
        <dbReference type="ARBA" id="ARBA00023136"/>
    </source>
</evidence>
<dbReference type="AlphaFoldDB" id="A0A849VIG2"/>
<dbReference type="Pfam" id="PF03772">
    <property type="entry name" value="Competence"/>
    <property type="match status" value="1"/>
</dbReference>
<feature type="transmembrane region" description="Helical" evidence="7">
    <location>
        <begin position="26"/>
        <end position="45"/>
    </location>
</feature>
<feature type="transmembrane region" description="Helical" evidence="7">
    <location>
        <begin position="516"/>
        <end position="534"/>
    </location>
</feature>
<evidence type="ECO:0000256" key="4">
    <source>
        <dbReference type="ARBA" id="ARBA00022989"/>
    </source>
</evidence>
<organism evidence="9 10">
    <name type="scientific">Phyllobacterium pellucidum</name>
    <dbReference type="NCBI Taxonomy" id="2740464"/>
    <lineage>
        <taxon>Bacteria</taxon>
        <taxon>Pseudomonadati</taxon>
        <taxon>Pseudomonadota</taxon>
        <taxon>Alphaproteobacteria</taxon>
        <taxon>Hyphomicrobiales</taxon>
        <taxon>Phyllobacteriaceae</taxon>
        <taxon>Phyllobacterium</taxon>
    </lineage>
</organism>
<reference evidence="9 10" key="1">
    <citation type="submission" date="2020-05" db="EMBL/GenBank/DDBJ databases">
        <authorList>
            <person name="Kim M.K."/>
        </authorList>
    </citation>
    <scope>NUCLEOTIDE SEQUENCE [LARGE SCALE GENOMIC DNA]</scope>
    <source>
        <strain evidence="9 10">BT25</strain>
    </source>
</reference>
<proteinExistence type="predicted"/>
<feature type="transmembrane region" description="Helical" evidence="7">
    <location>
        <begin position="311"/>
        <end position="333"/>
    </location>
</feature>
<keyword evidence="2" id="KW-1003">Cell membrane</keyword>
<evidence type="ECO:0000313" key="10">
    <source>
        <dbReference type="Proteomes" id="UP000550508"/>
    </source>
</evidence>
<feature type="transmembrane region" description="Helical" evidence="7">
    <location>
        <begin position="415"/>
        <end position="445"/>
    </location>
</feature>
<dbReference type="EMBL" id="JABUMX010000001">
    <property type="protein sequence ID" value="NTS29628.1"/>
    <property type="molecule type" value="Genomic_DNA"/>
</dbReference>
<dbReference type="PANTHER" id="PTHR30619:SF1">
    <property type="entry name" value="RECOMBINATION PROTEIN 2"/>
    <property type="match status" value="1"/>
</dbReference>
<feature type="transmembrane region" description="Helical" evidence="7">
    <location>
        <begin position="76"/>
        <end position="94"/>
    </location>
</feature>
<comment type="caution">
    <text evidence="9">The sequence shown here is derived from an EMBL/GenBank/DDBJ whole genome shotgun (WGS) entry which is preliminary data.</text>
</comment>
<evidence type="ECO:0000256" key="6">
    <source>
        <dbReference type="SAM" id="MobiDB-lite"/>
    </source>
</evidence>
<keyword evidence="3 7" id="KW-0812">Transmembrane</keyword>
<comment type="subcellular location">
    <subcellularLocation>
        <location evidence="1">Cell membrane</location>
        <topology evidence="1">Multi-pass membrane protein</topology>
    </subcellularLocation>
</comment>
<dbReference type="InterPro" id="IPR004477">
    <property type="entry name" value="ComEC_N"/>
</dbReference>